<evidence type="ECO:0000256" key="3">
    <source>
        <dbReference type="ARBA" id="ARBA00011167"/>
    </source>
</evidence>
<dbReference type="EMBL" id="AZHD01000004">
    <property type="protein sequence ID" value="OAA64608.1"/>
    <property type="molecule type" value="Genomic_DNA"/>
</dbReference>
<reference evidence="12 13" key="1">
    <citation type="journal article" date="2016" name="Genome Biol. Evol.">
        <title>Divergent and convergent evolution of fungal pathogenicity.</title>
        <authorList>
            <person name="Shang Y."/>
            <person name="Xiao G."/>
            <person name="Zheng P."/>
            <person name="Cen K."/>
            <person name="Zhan S."/>
            <person name="Wang C."/>
        </authorList>
    </citation>
    <scope>NUCLEOTIDE SEQUENCE [LARGE SCALE GENOMIC DNA]</scope>
    <source>
        <strain evidence="12 13">RCEF 264</strain>
    </source>
</reference>
<proteinExistence type="inferred from homology"/>
<keyword evidence="13" id="KW-1185">Reference proteome</keyword>
<dbReference type="AlphaFoldDB" id="A0A167X6Y3"/>
<evidence type="ECO:0000256" key="7">
    <source>
        <dbReference type="ARBA" id="ARBA00023242"/>
    </source>
</evidence>
<dbReference type="PANTHER" id="PTHR21738">
    <property type="entry name" value="RIBOSOMAL RNA PROCESSING PROTEIN 36 HOMOLOG"/>
    <property type="match status" value="1"/>
</dbReference>
<comment type="function">
    <text evidence="9 10">Component of the 90S pre-ribosome involved in the maturation of rRNAs. Required for early cleavages of the pre-RNAs in the 40S ribosomal subunit maturation pathway.</text>
</comment>
<organism evidence="12 13">
    <name type="scientific">Niveomyces insectorum RCEF 264</name>
    <dbReference type="NCBI Taxonomy" id="1081102"/>
    <lineage>
        <taxon>Eukaryota</taxon>
        <taxon>Fungi</taxon>
        <taxon>Dikarya</taxon>
        <taxon>Ascomycota</taxon>
        <taxon>Pezizomycotina</taxon>
        <taxon>Sordariomycetes</taxon>
        <taxon>Hypocreomycetidae</taxon>
        <taxon>Hypocreales</taxon>
        <taxon>Cordycipitaceae</taxon>
        <taxon>Niveomyces</taxon>
    </lineage>
</organism>
<feature type="compositionally biased region" description="Basic and acidic residues" evidence="11">
    <location>
        <begin position="300"/>
        <end position="311"/>
    </location>
</feature>
<comment type="subunit">
    <text evidence="3 10">Associates with 90S and pre-40S pre-ribosomal particles.</text>
</comment>
<evidence type="ECO:0000256" key="5">
    <source>
        <dbReference type="ARBA" id="ARBA00022552"/>
    </source>
</evidence>
<name>A0A167X6Y3_9HYPO</name>
<feature type="compositionally biased region" description="Basic and acidic residues" evidence="11">
    <location>
        <begin position="56"/>
        <end position="67"/>
    </location>
</feature>
<dbReference type="GO" id="GO:0030686">
    <property type="term" value="C:90S preribosome"/>
    <property type="evidence" value="ECO:0007669"/>
    <property type="project" value="TreeGrafter"/>
</dbReference>
<evidence type="ECO:0000313" key="13">
    <source>
        <dbReference type="Proteomes" id="UP000076874"/>
    </source>
</evidence>
<evidence type="ECO:0000256" key="2">
    <source>
        <dbReference type="ARBA" id="ARBA00009418"/>
    </source>
</evidence>
<feature type="compositionally biased region" description="Acidic residues" evidence="11">
    <location>
        <begin position="34"/>
        <end position="43"/>
    </location>
</feature>
<keyword evidence="4 10" id="KW-0690">Ribosome biogenesis</keyword>
<dbReference type="STRING" id="1081102.A0A167X6Y3"/>
<keyword evidence="5 10" id="KW-0698">rRNA processing</keyword>
<dbReference type="Proteomes" id="UP000076874">
    <property type="component" value="Unassembled WGS sequence"/>
</dbReference>
<keyword evidence="6" id="KW-0175">Coiled coil</keyword>
<evidence type="ECO:0000256" key="1">
    <source>
        <dbReference type="ARBA" id="ARBA00004604"/>
    </source>
</evidence>
<feature type="region of interest" description="Disordered" evidence="11">
    <location>
        <begin position="300"/>
        <end position="325"/>
    </location>
</feature>
<dbReference type="Pfam" id="PF06102">
    <property type="entry name" value="RRP36"/>
    <property type="match status" value="1"/>
</dbReference>
<dbReference type="PANTHER" id="PTHR21738:SF0">
    <property type="entry name" value="RIBOSOMAL RNA PROCESSING PROTEIN 36 HOMOLOG"/>
    <property type="match status" value="1"/>
</dbReference>
<feature type="region of interest" description="Disordered" evidence="11">
    <location>
        <begin position="247"/>
        <end position="287"/>
    </location>
</feature>
<comment type="caution">
    <text evidence="12">The sequence shown here is derived from an EMBL/GenBank/DDBJ whole genome shotgun (WGS) entry which is preliminary data.</text>
</comment>
<protein>
    <recommendedName>
        <fullName evidence="10">rRNA biogenesis protein RRP36</fullName>
    </recommendedName>
</protein>
<evidence type="ECO:0000256" key="9">
    <source>
        <dbReference type="ARBA" id="ARBA00025053"/>
    </source>
</evidence>
<feature type="compositionally biased region" description="Acidic residues" evidence="11">
    <location>
        <begin position="68"/>
        <end position="91"/>
    </location>
</feature>
<comment type="subcellular location">
    <subcellularLocation>
        <location evidence="1 10">Nucleus</location>
        <location evidence="1 10">Nucleolus</location>
    </subcellularLocation>
</comment>
<sequence length="385" mass="42379">MDSRKRKAGHHLVSSGRRTLGKRAIRSQPAKFVDEDDVDEFANGEDIGSDQGDSDSAVKRSDSGSEREEGEEGSEEDEDEDEEEEEDDISEVEPPSPSENLTFGQLLKKRTKEASKAKKSSGQSTSNNERTASATAAAEKPSSLTKDRVAAAAKPAKSLRPSRSSKHAPAELSSRFAVKRGRDWRSGDATIAGVSVRPVEARARDPRFFLASVAAAPPSRADEQRAARNYAFLEEYRDSELGAARAQLAEAERAAKAARKKAAKRGGGGGGRSQQGAASAEKMEAAEQEVAALRRTVESMEARKRDREAKAKAQAVLDAHRQRERDLVRQGKTPFFLKKSEQKKRLLVDKYAHMTEQQVDKAIERRRKKVASRERRAMPLPRQAE</sequence>
<evidence type="ECO:0000256" key="10">
    <source>
        <dbReference type="RuleBase" id="RU368027"/>
    </source>
</evidence>
<evidence type="ECO:0000313" key="12">
    <source>
        <dbReference type="EMBL" id="OAA64608.1"/>
    </source>
</evidence>
<comment type="similarity">
    <text evidence="2 10">Belongs to the RRP36 family.</text>
</comment>
<keyword evidence="8 10" id="KW-0687">Ribonucleoprotein</keyword>
<evidence type="ECO:0000256" key="6">
    <source>
        <dbReference type="ARBA" id="ARBA00023054"/>
    </source>
</evidence>
<evidence type="ECO:0000256" key="11">
    <source>
        <dbReference type="SAM" id="MobiDB-lite"/>
    </source>
</evidence>
<dbReference type="OrthoDB" id="448446at2759"/>
<keyword evidence="7 10" id="KW-0539">Nucleus</keyword>
<accession>A0A167X6Y3</accession>
<dbReference type="InterPro" id="IPR009292">
    <property type="entry name" value="RRP36"/>
</dbReference>
<evidence type="ECO:0000256" key="4">
    <source>
        <dbReference type="ARBA" id="ARBA00022517"/>
    </source>
</evidence>
<feature type="region of interest" description="Disordered" evidence="11">
    <location>
        <begin position="1"/>
        <end position="190"/>
    </location>
</feature>
<feature type="region of interest" description="Disordered" evidence="11">
    <location>
        <begin position="359"/>
        <end position="385"/>
    </location>
</feature>
<evidence type="ECO:0000256" key="8">
    <source>
        <dbReference type="ARBA" id="ARBA00023274"/>
    </source>
</evidence>
<gene>
    <name evidence="12" type="ORF">SPI_03255</name>
</gene>
<dbReference type="GO" id="GO:0005730">
    <property type="term" value="C:nucleolus"/>
    <property type="evidence" value="ECO:0007669"/>
    <property type="project" value="UniProtKB-SubCell"/>
</dbReference>
<dbReference type="GO" id="GO:0000462">
    <property type="term" value="P:maturation of SSU-rRNA from tricistronic rRNA transcript (SSU-rRNA, 5.8S rRNA, LSU-rRNA)"/>
    <property type="evidence" value="ECO:0007669"/>
    <property type="project" value="TreeGrafter"/>
</dbReference>
<feature type="compositionally biased region" description="Basic residues" evidence="11">
    <location>
        <begin position="1"/>
        <end position="10"/>
    </location>
</feature>